<dbReference type="Gene3D" id="1.10.3120.10">
    <property type="entry name" value="Trigger factor, C-terminal domain"/>
    <property type="match status" value="1"/>
</dbReference>
<evidence type="ECO:0000256" key="9">
    <source>
        <dbReference type="HAMAP-Rule" id="MF_00303"/>
    </source>
</evidence>
<dbReference type="SUPFAM" id="SSF54534">
    <property type="entry name" value="FKBP-like"/>
    <property type="match status" value="1"/>
</dbReference>
<keyword evidence="6 9" id="KW-0143">Chaperone</keyword>
<dbReference type="GO" id="GO:0051301">
    <property type="term" value="P:cell division"/>
    <property type="evidence" value="ECO:0007669"/>
    <property type="project" value="UniProtKB-KW"/>
</dbReference>
<dbReference type="GO" id="GO:0044183">
    <property type="term" value="F:protein folding chaperone"/>
    <property type="evidence" value="ECO:0007669"/>
    <property type="project" value="TreeGrafter"/>
</dbReference>
<evidence type="ECO:0000259" key="12">
    <source>
        <dbReference type="Pfam" id="PF05698"/>
    </source>
</evidence>
<feature type="domain" description="Trigger factor ribosome-binding bacterial" evidence="11">
    <location>
        <begin position="5"/>
        <end position="153"/>
    </location>
</feature>
<protein>
    <recommendedName>
        <fullName evidence="4 9">Trigger factor</fullName>
        <shortName evidence="9">TF</shortName>
        <ecNumber evidence="3 9">5.2.1.8</ecNumber>
    </recommendedName>
    <alternativeName>
        <fullName evidence="8 9">PPIase</fullName>
    </alternativeName>
</protein>
<reference evidence="13 14" key="1">
    <citation type="submission" date="2022-12" db="EMBL/GenBank/DDBJ databases">
        <title>Metagenome assembled genome from gulf of manar.</title>
        <authorList>
            <person name="Kohli P."/>
            <person name="Pk S."/>
            <person name="Venkata Ramana C."/>
            <person name="Sasikala C."/>
        </authorList>
    </citation>
    <scope>NUCLEOTIDE SEQUENCE [LARGE SCALE GENOMIC DNA]</scope>
    <source>
        <strain evidence="13">JB008</strain>
    </source>
</reference>
<keyword evidence="9" id="KW-0963">Cytoplasm</keyword>
<dbReference type="EMBL" id="JAQQAL010000018">
    <property type="protein sequence ID" value="MDC7226877.1"/>
    <property type="molecule type" value="Genomic_DNA"/>
</dbReference>
<dbReference type="InterPro" id="IPR046357">
    <property type="entry name" value="PPIase_dom_sf"/>
</dbReference>
<dbReference type="Gene3D" id="3.10.50.40">
    <property type="match status" value="1"/>
</dbReference>
<evidence type="ECO:0000256" key="2">
    <source>
        <dbReference type="ARBA" id="ARBA00005464"/>
    </source>
</evidence>
<evidence type="ECO:0000256" key="4">
    <source>
        <dbReference type="ARBA" id="ARBA00016902"/>
    </source>
</evidence>
<dbReference type="EC" id="5.2.1.8" evidence="3 9"/>
<dbReference type="Pfam" id="PF05698">
    <property type="entry name" value="Trigger_C"/>
    <property type="match status" value="1"/>
</dbReference>
<comment type="catalytic activity">
    <reaction evidence="1 9">
        <text>[protein]-peptidylproline (omega=180) = [protein]-peptidylproline (omega=0)</text>
        <dbReference type="Rhea" id="RHEA:16237"/>
        <dbReference type="Rhea" id="RHEA-COMP:10747"/>
        <dbReference type="Rhea" id="RHEA-COMP:10748"/>
        <dbReference type="ChEBI" id="CHEBI:83833"/>
        <dbReference type="ChEBI" id="CHEBI:83834"/>
        <dbReference type="EC" id="5.2.1.8"/>
    </reaction>
</comment>
<dbReference type="InterPro" id="IPR008881">
    <property type="entry name" value="Trigger_fac_ribosome-bd_bac"/>
</dbReference>
<dbReference type="SUPFAM" id="SSF109998">
    <property type="entry name" value="Triger factor/SurA peptide-binding domain-like"/>
    <property type="match status" value="1"/>
</dbReference>
<dbReference type="Proteomes" id="UP001221217">
    <property type="component" value="Unassembled WGS sequence"/>
</dbReference>
<keyword evidence="9" id="KW-0132">Cell division</keyword>
<dbReference type="HAMAP" id="MF_00303">
    <property type="entry name" value="Trigger_factor_Tig"/>
    <property type="match status" value="1"/>
</dbReference>
<evidence type="ECO:0000256" key="7">
    <source>
        <dbReference type="ARBA" id="ARBA00023235"/>
    </source>
</evidence>
<keyword evidence="7 9" id="KW-0413">Isomerase</keyword>
<evidence type="ECO:0000259" key="11">
    <source>
        <dbReference type="Pfam" id="PF05697"/>
    </source>
</evidence>
<evidence type="ECO:0000256" key="3">
    <source>
        <dbReference type="ARBA" id="ARBA00013194"/>
    </source>
</evidence>
<dbReference type="Pfam" id="PF00254">
    <property type="entry name" value="FKBP_C"/>
    <property type="match status" value="1"/>
</dbReference>
<organism evidence="13 14">
    <name type="scientific">Candidatus Thalassospirochaeta sargassi</name>
    <dbReference type="NCBI Taxonomy" id="3119039"/>
    <lineage>
        <taxon>Bacteria</taxon>
        <taxon>Pseudomonadati</taxon>
        <taxon>Spirochaetota</taxon>
        <taxon>Spirochaetia</taxon>
        <taxon>Spirochaetales</taxon>
        <taxon>Spirochaetaceae</taxon>
        <taxon>Candidatus Thalassospirochaeta</taxon>
    </lineage>
</organism>
<comment type="function">
    <text evidence="9">Involved in protein export. Acts as a chaperone by maintaining the newly synthesized protein in an open conformation. Functions as a peptidyl-prolyl cis-trans isomerase.</text>
</comment>
<dbReference type="GO" id="GO:0051083">
    <property type="term" value="P:'de novo' cotranslational protein folding"/>
    <property type="evidence" value="ECO:0007669"/>
    <property type="project" value="TreeGrafter"/>
</dbReference>
<dbReference type="GO" id="GO:0043335">
    <property type="term" value="P:protein unfolding"/>
    <property type="evidence" value="ECO:0007669"/>
    <property type="project" value="TreeGrafter"/>
</dbReference>
<evidence type="ECO:0000256" key="1">
    <source>
        <dbReference type="ARBA" id="ARBA00000971"/>
    </source>
</evidence>
<dbReference type="InterPro" id="IPR037041">
    <property type="entry name" value="Trigger_fac_C_sf"/>
</dbReference>
<keyword evidence="9" id="KW-0131">Cell cycle</keyword>
<dbReference type="GO" id="GO:0003755">
    <property type="term" value="F:peptidyl-prolyl cis-trans isomerase activity"/>
    <property type="evidence" value="ECO:0007669"/>
    <property type="project" value="UniProtKB-UniRule"/>
</dbReference>
<comment type="similarity">
    <text evidence="2 9">Belongs to the FKBP-type PPIase family. Tig subfamily.</text>
</comment>
<evidence type="ECO:0000313" key="13">
    <source>
        <dbReference type="EMBL" id="MDC7226877.1"/>
    </source>
</evidence>
<dbReference type="NCBIfam" id="TIGR00115">
    <property type="entry name" value="tig"/>
    <property type="match status" value="1"/>
</dbReference>
<dbReference type="InterPro" id="IPR027304">
    <property type="entry name" value="Trigger_fact/SurA_dom_sf"/>
</dbReference>
<dbReference type="GO" id="GO:0043022">
    <property type="term" value="F:ribosome binding"/>
    <property type="evidence" value="ECO:0007669"/>
    <property type="project" value="TreeGrafter"/>
</dbReference>
<evidence type="ECO:0000259" key="10">
    <source>
        <dbReference type="Pfam" id="PF00254"/>
    </source>
</evidence>
<name>A0AAJ1MJS5_9SPIO</name>
<evidence type="ECO:0000256" key="5">
    <source>
        <dbReference type="ARBA" id="ARBA00023110"/>
    </source>
</evidence>
<dbReference type="InterPro" id="IPR036611">
    <property type="entry name" value="Trigger_fac_ribosome-bd_sf"/>
</dbReference>
<evidence type="ECO:0000256" key="8">
    <source>
        <dbReference type="ARBA" id="ARBA00029986"/>
    </source>
</evidence>
<dbReference type="Gene3D" id="3.30.70.1050">
    <property type="entry name" value="Trigger factor ribosome-binding domain"/>
    <property type="match status" value="1"/>
</dbReference>
<sequence length="454" mass="51759">MIVSKNLENLEKSSVKLTVTVGKDAVNKEYNELLNKYAKDAHIKGFRKGKAPAKVLEQKFGESIRGEATMNLMENSLKEAYEDIDKKPLPYATPVLQESEDEEVLIELDNDFTFAVTYDTMPDVKIGDYKGLEIEAPVCKIGKKEVDRELETIREQNSTVVEKAEGKAEKDDIVNIDYCELDADGNEIEDGKREDFVFTIGSGYNVYKLDDDITGMAAGEEKTIEKEYTEDDTDSNLAGRKVTLKVKLNSVKVKELPELDDDLAQDVSDEFETLKDLKASIKKRLTENAKNIINEKNKQAVMDLIIEGSEIEVPESMIKAEMDQSWNQFISQSRMPEDQVLQIIEAQGKTKDEMMEEWRPAAEKNVKTYLITEKLIEEEKIEVSDEEVDEEIKKQAESAGMSYEDTKNYFEQNGMSFYLKNDISNRKLFDLLIKSAEIKEGAKKDYLDLIQNKE</sequence>
<keyword evidence="5 9" id="KW-0697">Rotamase</keyword>
<dbReference type="InterPro" id="IPR001179">
    <property type="entry name" value="PPIase_FKBP_dom"/>
</dbReference>
<dbReference type="InterPro" id="IPR008880">
    <property type="entry name" value="Trigger_fac_C"/>
</dbReference>
<dbReference type="GO" id="GO:0015031">
    <property type="term" value="P:protein transport"/>
    <property type="evidence" value="ECO:0007669"/>
    <property type="project" value="UniProtKB-UniRule"/>
</dbReference>
<feature type="domain" description="Trigger factor C-terminal" evidence="12">
    <location>
        <begin position="273"/>
        <end position="433"/>
    </location>
</feature>
<accession>A0AAJ1MJS5</accession>
<dbReference type="PANTHER" id="PTHR30560:SF3">
    <property type="entry name" value="TRIGGER FACTOR-LIKE PROTEIN TIG, CHLOROPLASTIC"/>
    <property type="match status" value="1"/>
</dbReference>
<dbReference type="PIRSF" id="PIRSF003095">
    <property type="entry name" value="Trigger_factor"/>
    <property type="match status" value="1"/>
</dbReference>
<dbReference type="GO" id="GO:0005737">
    <property type="term" value="C:cytoplasm"/>
    <property type="evidence" value="ECO:0007669"/>
    <property type="project" value="UniProtKB-SubCell"/>
</dbReference>
<comment type="subcellular location">
    <subcellularLocation>
        <location evidence="9">Cytoplasm</location>
    </subcellularLocation>
    <text evidence="9">About half TF is bound to the ribosome near the polypeptide exit tunnel while the other half is free in the cytoplasm.</text>
</comment>
<gene>
    <name evidence="9 13" type="primary">tig</name>
    <name evidence="13" type="ORF">PQJ61_08925</name>
</gene>
<dbReference type="Pfam" id="PF05697">
    <property type="entry name" value="Trigger_N"/>
    <property type="match status" value="1"/>
</dbReference>
<dbReference type="InterPro" id="IPR005215">
    <property type="entry name" value="Trig_fac"/>
</dbReference>
<evidence type="ECO:0000256" key="6">
    <source>
        <dbReference type="ARBA" id="ARBA00023186"/>
    </source>
</evidence>
<proteinExistence type="inferred from homology"/>
<evidence type="ECO:0000313" key="14">
    <source>
        <dbReference type="Proteomes" id="UP001221217"/>
    </source>
</evidence>
<comment type="caution">
    <text evidence="13">The sequence shown here is derived from an EMBL/GenBank/DDBJ whole genome shotgun (WGS) entry which is preliminary data.</text>
</comment>
<dbReference type="AlphaFoldDB" id="A0AAJ1MJS5"/>
<dbReference type="PANTHER" id="PTHR30560">
    <property type="entry name" value="TRIGGER FACTOR CHAPERONE AND PEPTIDYL-PROLYL CIS/TRANS ISOMERASE"/>
    <property type="match status" value="1"/>
</dbReference>
<feature type="domain" description="PPIase FKBP-type" evidence="10">
    <location>
        <begin position="167"/>
        <end position="225"/>
    </location>
</feature>
<dbReference type="SUPFAM" id="SSF102735">
    <property type="entry name" value="Trigger factor ribosome-binding domain"/>
    <property type="match status" value="1"/>
</dbReference>
<comment type="domain">
    <text evidence="9">Consists of 3 domains; the N-terminus binds the ribosome, the middle domain has PPIase activity, while the C-terminus has intrinsic chaperone activity on its own.</text>
</comment>